<dbReference type="InterPro" id="IPR051604">
    <property type="entry name" value="Ergot_Alk_Oxidoreductase"/>
</dbReference>
<sequence>MVLAATGKTGRRVAASLGSLARPASRSSETRFDWSDLDTWKPALEGVTGVYLVPGDDPEAVASFVSLAVESGVTRFVQLSMRSVPDDDPFEAPVRASGVDWTILRPVWFMQNFSEDMFLPMILAGEAALPTGDGVHPFIDVQDIADVAVAALTGDGHAGQVYELTGPDALSFPDAFARIAAASGRAVRFSDVPAPAFTATLVDLGYPEDIASLVTVLLTNIRDGREAHLSDGVRRVLGRAPRTFADYVKAAEPTWAATA</sequence>
<dbReference type="AlphaFoldDB" id="A0A563EMC9"/>
<dbReference type="PANTHER" id="PTHR43162">
    <property type="match status" value="1"/>
</dbReference>
<evidence type="ECO:0000259" key="1">
    <source>
        <dbReference type="Pfam" id="PF05368"/>
    </source>
</evidence>
<organism evidence="2 3">
    <name type="scientific">Lentzea tibetensis</name>
    <dbReference type="NCBI Taxonomy" id="2591470"/>
    <lineage>
        <taxon>Bacteria</taxon>
        <taxon>Bacillati</taxon>
        <taxon>Actinomycetota</taxon>
        <taxon>Actinomycetes</taxon>
        <taxon>Pseudonocardiales</taxon>
        <taxon>Pseudonocardiaceae</taxon>
        <taxon>Lentzea</taxon>
    </lineage>
</organism>
<dbReference type="OrthoDB" id="3250520at2"/>
<dbReference type="InterPro" id="IPR036291">
    <property type="entry name" value="NAD(P)-bd_dom_sf"/>
</dbReference>
<protein>
    <submittedName>
        <fullName evidence="2">SDR family NAD(P)-dependent oxidoreductase</fullName>
    </submittedName>
</protein>
<name>A0A563EMC9_9PSEU</name>
<accession>A0A563EMC9</accession>
<dbReference type="Pfam" id="PF05368">
    <property type="entry name" value="NmrA"/>
    <property type="match status" value="1"/>
</dbReference>
<keyword evidence="3" id="KW-1185">Reference proteome</keyword>
<gene>
    <name evidence="2" type="ORF">FKR81_29265</name>
</gene>
<evidence type="ECO:0000313" key="2">
    <source>
        <dbReference type="EMBL" id="TWP48199.1"/>
    </source>
</evidence>
<feature type="domain" description="NmrA-like" evidence="1">
    <location>
        <begin position="42"/>
        <end position="217"/>
    </location>
</feature>
<dbReference type="InterPro" id="IPR008030">
    <property type="entry name" value="NmrA-like"/>
</dbReference>
<evidence type="ECO:0000313" key="3">
    <source>
        <dbReference type="Proteomes" id="UP000316639"/>
    </source>
</evidence>
<dbReference type="Proteomes" id="UP000316639">
    <property type="component" value="Unassembled WGS sequence"/>
</dbReference>
<dbReference type="SUPFAM" id="SSF51735">
    <property type="entry name" value="NAD(P)-binding Rossmann-fold domains"/>
    <property type="match status" value="1"/>
</dbReference>
<dbReference type="PANTHER" id="PTHR43162:SF1">
    <property type="entry name" value="PRESTALK A DIFFERENTIATION PROTEIN A"/>
    <property type="match status" value="1"/>
</dbReference>
<proteinExistence type="predicted"/>
<dbReference type="EMBL" id="VOBR01000022">
    <property type="protein sequence ID" value="TWP48199.1"/>
    <property type="molecule type" value="Genomic_DNA"/>
</dbReference>
<dbReference type="Gene3D" id="3.90.25.10">
    <property type="entry name" value="UDP-galactose 4-epimerase, domain 1"/>
    <property type="match status" value="1"/>
</dbReference>
<reference evidence="2 3" key="1">
    <citation type="submission" date="2019-07" db="EMBL/GenBank/DDBJ databases">
        <title>Lentzea xizangensis sp. nov., isolated from Qinghai-Tibetan Plateau Soils.</title>
        <authorList>
            <person name="Huang J."/>
        </authorList>
    </citation>
    <scope>NUCLEOTIDE SEQUENCE [LARGE SCALE GENOMIC DNA]</scope>
    <source>
        <strain evidence="2 3">FXJ1.1311</strain>
    </source>
</reference>
<comment type="caution">
    <text evidence="2">The sequence shown here is derived from an EMBL/GenBank/DDBJ whole genome shotgun (WGS) entry which is preliminary data.</text>
</comment>
<dbReference type="Gene3D" id="3.40.50.720">
    <property type="entry name" value="NAD(P)-binding Rossmann-like Domain"/>
    <property type="match status" value="1"/>
</dbReference>